<keyword evidence="5" id="KW-0479">Metal-binding</keyword>
<evidence type="ECO:0000256" key="4">
    <source>
        <dbReference type="ARBA" id="ARBA00022490"/>
    </source>
</evidence>
<comment type="subcellular location">
    <subcellularLocation>
        <location evidence="2">Cytoplasm</location>
    </subcellularLocation>
    <subcellularLocation>
        <location evidence="1">Nucleus</location>
    </subcellularLocation>
</comment>
<feature type="domain" description="TNase-like" evidence="15">
    <location>
        <begin position="197"/>
        <end position="327"/>
    </location>
</feature>
<organism evidence="16 17">
    <name type="scientific">Trichomonas vaginalis (strain ATCC PRA-98 / G3)</name>
    <dbReference type="NCBI Taxonomy" id="412133"/>
    <lineage>
        <taxon>Eukaryota</taxon>
        <taxon>Metamonada</taxon>
        <taxon>Parabasalia</taxon>
        <taxon>Trichomonadida</taxon>
        <taxon>Trichomonadidae</taxon>
        <taxon>Trichomonas</taxon>
    </lineage>
</organism>
<evidence type="ECO:0000256" key="3">
    <source>
        <dbReference type="ARBA" id="ARBA00022473"/>
    </source>
</evidence>
<dbReference type="SMR" id="A2EHS9"/>
<proteinExistence type="predicted"/>
<evidence type="ECO:0000256" key="10">
    <source>
        <dbReference type="ARBA" id="ARBA00022871"/>
    </source>
</evidence>
<dbReference type="STRING" id="5722.A2EHS9"/>
<dbReference type="Gene3D" id="2.40.50.90">
    <property type="match status" value="4"/>
</dbReference>
<keyword evidence="9" id="KW-0862">Zinc</keyword>
<evidence type="ECO:0000256" key="9">
    <source>
        <dbReference type="ARBA" id="ARBA00022833"/>
    </source>
</evidence>
<reference evidence="16" key="2">
    <citation type="journal article" date="2007" name="Science">
        <title>Draft genome sequence of the sexually transmitted pathogen Trichomonas vaginalis.</title>
        <authorList>
            <person name="Carlton J.M."/>
            <person name="Hirt R.P."/>
            <person name="Silva J.C."/>
            <person name="Delcher A.L."/>
            <person name="Schatz M."/>
            <person name="Zhao Q."/>
            <person name="Wortman J.R."/>
            <person name="Bidwell S.L."/>
            <person name="Alsmark U.C.M."/>
            <person name="Besteiro S."/>
            <person name="Sicheritz-Ponten T."/>
            <person name="Noel C.J."/>
            <person name="Dacks J.B."/>
            <person name="Foster P.G."/>
            <person name="Simillion C."/>
            <person name="Van de Peer Y."/>
            <person name="Miranda-Saavedra D."/>
            <person name="Barton G.J."/>
            <person name="Westrop G.D."/>
            <person name="Mueller S."/>
            <person name="Dessi D."/>
            <person name="Fiori P.L."/>
            <person name="Ren Q."/>
            <person name="Paulsen I."/>
            <person name="Zhang H."/>
            <person name="Bastida-Corcuera F.D."/>
            <person name="Simoes-Barbosa A."/>
            <person name="Brown M.T."/>
            <person name="Hayes R.D."/>
            <person name="Mukherjee M."/>
            <person name="Okumura C.Y."/>
            <person name="Schneider R."/>
            <person name="Smith A.J."/>
            <person name="Vanacova S."/>
            <person name="Villalvazo M."/>
            <person name="Haas B.J."/>
            <person name="Pertea M."/>
            <person name="Feldblyum T.V."/>
            <person name="Utterback T.R."/>
            <person name="Shu C.L."/>
            <person name="Osoegawa K."/>
            <person name="de Jong P.J."/>
            <person name="Hrdy I."/>
            <person name="Horvathova L."/>
            <person name="Zubacova Z."/>
            <person name="Dolezal P."/>
            <person name="Malik S.B."/>
            <person name="Logsdon J.M. Jr."/>
            <person name="Henze K."/>
            <person name="Gupta A."/>
            <person name="Wang C.C."/>
            <person name="Dunne R.L."/>
            <person name="Upcroft J.A."/>
            <person name="Upcroft P."/>
            <person name="White O."/>
            <person name="Salzberg S.L."/>
            <person name="Tang P."/>
            <person name="Chiu C.-H."/>
            <person name="Lee Y.-S."/>
            <person name="Embley T.M."/>
            <person name="Coombs G.H."/>
            <person name="Mottram J.C."/>
            <person name="Tachezy J."/>
            <person name="Fraser-Liggett C.M."/>
            <person name="Johnson P.J."/>
        </authorList>
    </citation>
    <scope>NUCLEOTIDE SEQUENCE [LARGE SCALE GENOMIC DNA]</scope>
    <source>
        <strain evidence="16">G3</strain>
    </source>
</reference>
<evidence type="ECO:0000313" key="17">
    <source>
        <dbReference type="Proteomes" id="UP000001542"/>
    </source>
</evidence>
<dbReference type="Pfam" id="PF00567">
    <property type="entry name" value="TUDOR"/>
    <property type="match status" value="1"/>
</dbReference>
<keyword evidence="4" id="KW-0963">Cytoplasm</keyword>
<evidence type="ECO:0000256" key="11">
    <source>
        <dbReference type="ARBA" id="ARBA00023242"/>
    </source>
</evidence>
<keyword evidence="3" id="KW-0217">Developmental protein</keyword>
<dbReference type="GO" id="GO:0005829">
    <property type="term" value="C:cytosol"/>
    <property type="evidence" value="ECO:0000318"/>
    <property type="project" value="GO_Central"/>
</dbReference>
<dbReference type="GO" id="GO:0030154">
    <property type="term" value="P:cell differentiation"/>
    <property type="evidence" value="ECO:0007669"/>
    <property type="project" value="UniProtKB-KW"/>
</dbReference>
<protein>
    <recommendedName>
        <fullName evidence="14">RING finger protein 17</fullName>
    </recommendedName>
</protein>
<evidence type="ECO:0000256" key="8">
    <source>
        <dbReference type="ARBA" id="ARBA00022782"/>
    </source>
</evidence>
<dbReference type="GO" id="GO:0006402">
    <property type="term" value="P:mRNA catabolic process"/>
    <property type="evidence" value="ECO:0000318"/>
    <property type="project" value="GO_Central"/>
</dbReference>
<comment type="function">
    <text evidence="12">Seems to be involved in regulation of transcriptional activity of MYC. In vitro, inhibits DNA-binding activity of Mad-MAX heterodimers. Can recruit Mad transcriptional repressors (MXD1, MXD3, MXD4 and MXI1) to the cytoplasm. May be involved in spermiogenesis.</text>
</comment>
<dbReference type="GO" id="GO:0008270">
    <property type="term" value="F:zinc ion binding"/>
    <property type="evidence" value="ECO:0007669"/>
    <property type="project" value="UniProtKB-KW"/>
</dbReference>
<evidence type="ECO:0000256" key="14">
    <source>
        <dbReference type="ARBA" id="ARBA00072636"/>
    </source>
</evidence>
<dbReference type="SUPFAM" id="SSF50199">
    <property type="entry name" value="Staphylococcal nuclease"/>
    <property type="match status" value="4"/>
</dbReference>
<dbReference type="SMART" id="SM00318">
    <property type="entry name" value="SNc"/>
    <property type="match status" value="1"/>
</dbReference>
<comment type="subunit">
    <text evidence="13">Interacts with MXD1, MXD3, MXD4, MXI1 and PIWIL1. Self-associates.</text>
</comment>
<dbReference type="InParanoid" id="A2EHS9"/>
<keyword evidence="10" id="KW-0744">Spermatogenesis</keyword>
<accession>A2EHS9</accession>
<dbReference type="VEuPathDB" id="TrichDB:TVAGG3_0077090"/>
<dbReference type="GO" id="GO:0004518">
    <property type="term" value="F:nuclease activity"/>
    <property type="evidence" value="ECO:0000318"/>
    <property type="project" value="GO_Central"/>
</dbReference>
<evidence type="ECO:0000256" key="7">
    <source>
        <dbReference type="ARBA" id="ARBA00022771"/>
    </source>
</evidence>
<dbReference type="Pfam" id="PF00565">
    <property type="entry name" value="SNase"/>
    <property type="match status" value="1"/>
</dbReference>
<keyword evidence="6" id="KW-0677">Repeat</keyword>
<dbReference type="VEuPathDB" id="TrichDB:TVAG_000530"/>
<dbReference type="KEGG" id="tva:4765664"/>
<gene>
    <name evidence="16" type="ORF">TVAG_000530</name>
</gene>
<name>A2EHS9_TRIV3</name>
<dbReference type="RefSeq" id="XP_001319992.1">
    <property type="nucleotide sequence ID" value="XM_001319957.1"/>
</dbReference>
<dbReference type="FunFam" id="2.30.30.140:FF:000114">
    <property type="entry name" value="RING finger protein 17"/>
    <property type="match status" value="1"/>
</dbReference>
<keyword evidence="7" id="KW-0863">Zinc-finger</keyword>
<dbReference type="InterPro" id="IPR035437">
    <property type="entry name" value="SNase_OB-fold_sf"/>
</dbReference>
<dbReference type="eggNOG" id="KOG2039">
    <property type="taxonomic scope" value="Eukaryota"/>
</dbReference>
<dbReference type="InterPro" id="IPR002999">
    <property type="entry name" value="Tudor"/>
</dbReference>
<dbReference type="PROSITE" id="PS50830">
    <property type="entry name" value="TNASE_3"/>
    <property type="match status" value="1"/>
</dbReference>
<dbReference type="AlphaFoldDB" id="A2EHS9"/>
<keyword evidence="8" id="KW-0221">Differentiation</keyword>
<evidence type="ECO:0000259" key="15">
    <source>
        <dbReference type="PROSITE" id="PS50830"/>
    </source>
</evidence>
<evidence type="ECO:0000256" key="2">
    <source>
        <dbReference type="ARBA" id="ARBA00004496"/>
    </source>
</evidence>
<dbReference type="OrthoDB" id="10023235at2759"/>
<evidence type="ECO:0000313" key="16">
    <source>
        <dbReference type="EMBL" id="EAY07769.1"/>
    </source>
</evidence>
<dbReference type="SUPFAM" id="SSF63748">
    <property type="entry name" value="Tudor/PWWP/MBT"/>
    <property type="match status" value="1"/>
</dbReference>
<evidence type="ECO:0000256" key="13">
    <source>
        <dbReference type="ARBA" id="ARBA00062119"/>
    </source>
</evidence>
<dbReference type="Proteomes" id="UP000001542">
    <property type="component" value="Unassembled WGS sequence"/>
</dbReference>
<dbReference type="GO" id="GO:0007283">
    <property type="term" value="P:spermatogenesis"/>
    <property type="evidence" value="ECO:0007669"/>
    <property type="project" value="UniProtKB-KW"/>
</dbReference>
<dbReference type="InterPro" id="IPR016071">
    <property type="entry name" value="Staphylococal_nuclease_OB-fold"/>
</dbReference>
<dbReference type="PANTHER" id="PTHR12302:SF2">
    <property type="entry name" value="STAPHYLOCOCCAL NUCLEASE DOMAIN-CONTAINING PROTEIN 1"/>
    <property type="match status" value="1"/>
</dbReference>
<evidence type="ECO:0000256" key="1">
    <source>
        <dbReference type="ARBA" id="ARBA00004123"/>
    </source>
</evidence>
<sequence length="708" mass="80301">MNNQGFLGVNSDQAKSDATKSVNIGKDVDAGTLGNLNKIAKSNEIKDPHPLSDKELAENAQLRITLLGISMESFLFICVNENGVKFPVELAGIAHTNITSSSPIIRNLFIDFFVENLLDKQFLLRIHTKSPNGYVGTLTQGNRDIGATMLIKGIVRFNSLTSNYLSKPNHFQALETTAKRQGTGIWADTNYKEIRTKPFPAQILAIPSSNTFTIINESGDEELFYLSTVHCPDFSFNGISEPFGFEAWNFIRETVIGKEVYITLDDDRADKKFATIKIGNEILNEMLCRKGLALLSINRVRKNSDYIEQIRNAYLYAQENQIGIFGSEIPKPVLVKELNREDRDLLMADEYSRNVRAIIVEVTGSVYLKLFVPSLQTILRVSLVGLVPLQSNDWTSRRAMEVLRRCFLHHEVDVTITRYAEHSRYYRVLIYDSISKLDARVPPVHEGLVHYNKLATDDPSTNKDELEQHAEEARSKSIGIFKSEGRNSSQIPKDKAIPVIITKVIDETTYAVQAQNDNSTKVNELLKADFPQLELLPMEDQYVIMVRNGVNYRAQVVRNRGPEVFVNLIDYGVDVWSFVSDLRKYDDELMQYQPNGFVVSLAFIQPFRNRSKQFTETCLNYIANIFALGNSVYIRRPFDRELPCVMMMMNDTPAAMTLQYALVHDGICTVIDEDVHQLFLPVVKELRKVMANAKENKFGGWSLQESLI</sequence>
<dbReference type="Gene3D" id="2.30.30.140">
    <property type="match status" value="1"/>
</dbReference>
<evidence type="ECO:0000256" key="5">
    <source>
        <dbReference type="ARBA" id="ARBA00022723"/>
    </source>
</evidence>
<keyword evidence="11" id="KW-0539">Nucleus</keyword>
<dbReference type="GO" id="GO:0003723">
    <property type="term" value="F:RNA binding"/>
    <property type="evidence" value="ECO:0000318"/>
    <property type="project" value="GO_Central"/>
</dbReference>
<reference evidence="16" key="1">
    <citation type="submission" date="2006-10" db="EMBL/GenBank/DDBJ databases">
        <authorList>
            <person name="Amadeo P."/>
            <person name="Zhao Q."/>
            <person name="Wortman J."/>
            <person name="Fraser-Liggett C."/>
            <person name="Carlton J."/>
        </authorList>
    </citation>
    <scope>NUCLEOTIDE SEQUENCE</scope>
    <source>
        <strain evidence="16">G3</strain>
    </source>
</reference>
<evidence type="ECO:0000256" key="12">
    <source>
        <dbReference type="ARBA" id="ARBA00057086"/>
    </source>
</evidence>
<evidence type="ECO:0000256" key="6">
    <source>
        <dbReference type="ARBA" id="ARBA00022737"/>
    </source>
</evidence>
<dbReference type="GO" id="GO:0005634">
    <property type="term" value="C:nucleus"/>
    <property type="evidence" value="ECO:0000318"/>
    <property type="project" value="GO_Central"/>
</dbReference>
<dbReference type="PANTHER" id="PTHR12302">
    <property type="entry name" value="EBNA2 BINDING PROTEIN P100"/>
    <property type="match status" value="1"/>
</dbReference>
<keyword evidence="17" id="KW-1185">Reference proteome</keyword>
<dbReference type="EMBL" id="DS113392">
    <property type="protein sequence ID" value="EAY07769.1"/>
    <property type="molecule type" value="Genomic_DNA"/>
</dbReference>